<organism evidence="8 9">
    <name type="scientific">Aldrovandia affinis</name>
    <dbReference type="NCBI Taxonomy" id="143900"/>
    <lineage>
        <taxon>Eukaryota</taxon>
        <taxon>Metazoa</taxon>
        <taxon>Chordata</taxon>
        <taxon>Craniata</taxon>
        <taxon>Vertebrata</taxon>
        <taxon>Euteleostomi</taxon>
        <taxon>Actinopterygii</taxon>
        <taxon>Neopterygii</taxon>
        <taxon>Teleostei</taxon>
        <taxon>Notacanthiformes</taxon>
        <taxon>Halosauridae</taxon>
        <taxon>Aldrovandia</taxon>
    </lineage>
</organism>
<feature type="binding site" evidence="6">
    <location>
        <position position="59"/>
    </location>
    <ligand>
        <name>Na(+)</name>
        <dbReference type="ChEBI" id="CHEBI:29101"/>
        <label>1</label>
    </ligand>
</feature>
<protein>
    <submittedName>
        <fullName evidence="8">Uncharacterized protein</fullName>
    </submittedName>
</protein>
<evidence type="ECO:0000313" key="9">
    <source>
        <dbReference type="Proteomes" id="UP001221898"/>
    </source>
</evidence>
<evidence type="ECO:0000256" key="7">
    <source>
        <dbReference type="SAM" id="Phobius"/>
    </source>
</evidence>
<feature type="binding site" evidence="6">
    <location>
        <position position="181"/>
    </location>
    <ligand>
        <name>Na(+)</name>
        <dbReference type="ChEBI" id="CHEBI:29101"/>
        <label>1</label>
    </ligand>
</feature>
<feature type="transmembrane region" description="Helical" evidence="7">
    <location>
        <begin position="282"/>
        <end position="305"/>
    </location>
</feature>
<feature type="binding site" evidence="6">
    <location>
        <position position="27"/>
    </location>
    <ligand>
        <name>Na(+)</name>
        <dbReference type="ChEBI" id="CHEBI:29101"/>
        <label>1</label>
    </ligand>
</feature>
<dbReference type="GO" id="GO:0005298">
    <property type="term" value="F:proline:sodium symporter activity"/>
    <property type="evidence" value="ECO:0007669"/>
    <property type="project" value="TreeGrafter"/>
</dbReference>
<dbReference type="GO" id="GO:1904271">
    <property type="term" value="P:L-proline import across plasma membrane"/>
    <property type="evidence" value="ECO:0007669"/>
    <property type="project" value="TreeGrafter"/>
</dbReference>
<feature type="transmembrane region" description="Helical" evidence="7">
    <location>
        <begin position="238"/>
        <end position="261"/>
    </location>
</feature>
<keyword evidence="6" id="KW-0915">Sodium</keyword>
<keyword evidence="3 7" id="KW-0812">Transmembrane</keyword>
<gene>
    <name evidence="8" type="ORF">AAFF_G00184030</name>
</gene>
<accession>A0AAD7RKC6</accession>
<feature type="transmembrane region" description="Helical" evidence="7">
    <location>
        <begin position="20"/>
        <end position="41"/>
    </location>
</feature>
<comment type="caution">
    <text evidence="8">The sequence shown here is derived from an EMBL/GenBank/DDBJ whole genome shotgun (WGS) entry which is preliminary data.</text>
</comment>
<feature type="transmembrane region" description="Helical" evidence="7">
    <location>
        <begin position="325"/>
        <end position="354"/>
    </location>
</feature>
<name>A0AAD7RKC6_9TELE</name>
<dbReference type="SUPFAM" id="SSF161070">
    <property type="entry name" value="SNF-like"/>
    <property type="match status" value="1"/>
</dbReference>
<dbReference type="GO" id="GO:0016324">
    <property type="term" value="C:apical plasma membrane"/>
    <property type="evidence" value="ECO:0007669"/>
    <property type="project" value="TreeGrafter"/>
</dbReference>
<dbReference type="Pfam" id="PF00209">
    <property type="entry name" value="SNF"/>
    <property type="match status" value="1"/>
</dbReference>
<dbReference type="PANTHER" id="PTHR11616:SF44">
    <property type="entry name" value="SODIUM- AND CHLORIDE-DEPENDENT TRANSPORTER XTRP3"/>
    <property type="match status" value="1"/>
</dbReference>
<sequence>MYMFTPKMEHLANPATWINAATQIFFSLGLGFGSLIAFASYNHYNNNFQRQAITVALINSGTSIFASIVTFSIYGFKATFNFESCLERVRVLLLNTFDMAEDAINIDNVKDWITELNRTHPDEFAGMQTLETCDLQEELNTAVEGTGLAFIVYSEAIKNMPLPQLWSVLYFFMLLILGMGSMLGNITAIITPLQDWRLLSRHFSSETLNGLVCVFCFLIGLGLTTRSGNYWFIIFNDYAATLSLLFIVLVEVISVSYIYGLRRFEKDIEDMLGHRPNWYWKIMWAGVSPLLLFGLFMFYIINYIMGGTPTYPAWDKDLGQSVTVSYPAFAQVFIGLMLASSMGLIPLGALYALWKKRRQDAEAVDNSLST</sequence>
<dbReference type="Proteomes" id="UP001221898">
    <property type="component" value="Unassembled WGS sequence"/>
</dbReference>
<dbReference type="GO" id="GO:0015193">
    <property type="term" value="F:L-proline transmembrane transporter activity"/>
    <property type="evidence" value="ECO:0007669"/>
    <property type="project" value="TreeGrafter"/>
</dbReference>
<keyword evidence="5 7" id="KW-0472">Membrane</keyword>
<evidence type="ECO:0000256" key="6">
    <source>
        <dbReference type="PIRSR" id="PIRSR600175-1"/>
    </source>
</evidence>
<dbReference type="EMBL" id="JAINUG010000244">
    <property type="protein sequence ID" value="KAJ8385690.1"/>
    <property type="molecule type" value="Genomic_DNA"/>
</dbReference>
<evidence type="ECO:0000256" key="5">
    <source>
        <dbReference type="ARBA" id="ARBA00023136"/>
    </source>
</evidence>
<proteinExistence type="predicted"/>
<comment type="subcellular location">
    <subcellularLocation>
        <location evidence="1">Membrane</location>
        <topology evidence="1">Multi-pass membrane protein</topology>
    </subcellularLocation>
</comment>
<keyword evidence="2" id="KW-0813">Transport</keyword>
<keyword evidence="6" id="KW-0479">Metal-binding</keyword>
<dbReference type="PROSITE" id="PS50267">
    <property type="entry name" value="NA_NEUROTRAN_SYMP_3"/>
    <property type="match status" value="1"/>
</dbReference>
<dbReference type="PRINTS" id="PR00176">
    <property type="entry name" value="NANEUSMPORT"/>
</dbReference>
<feature type="binding site" evidence="6">
    <location>
        <position position="177"/>
    </location>
    <ligand>
        <name>Na(+)</name>
        <dbReference type="ChEBI" id="CHEBI:29101"/>
        <label>1</label>
    </ligand>
</feature>
<feature type="transmembrane region" description="Helical" evidence="7">
    <location>
        <begin position="53"/>
        <end position="74"/>
    </location>
</feature>
<keyword evidence="9" id="KW-1185">Reference proteome</keyword>
<evidence type="ECO:0000256" key="1">
    <source>
        <dbReference type="ARBA" id="ARBA00004141"/>
    </source>
</evidence>
<dbReference type="PANTHER" id="PTHR11616">
    <property type="entry name" value="SODIUM/CHLORIDE DEPENDENT TRANSPORTER"/>
    <property type="match status" value="1"/>
</dbReference>
<dbReference type="GO" id="GO:0046872">
    <property type="term" value="F:metal ion binding"/>
    <property type="evidence" value="ECO:0007669"/>
    <property type="project" value="UniProtKB-KW"/>
</dbReference>
<reference evidence="8" key="1">
    <citation type="journal article" date="2023" name="Science">
        <title>Genome structures resolve the early diversification of teleost fishes.</title>
        <authorList>
            <person name="Parey E."/>
            <person name="Louis A."/>
            <person name="Montfort J."/>
            <person name="Bouchez O."/>
            <person name="Roques C."/>
            <person name="Iampietro C."/>
            <person name="Lluch J."/>
            <person name="Castinel A."/>
            <person name="Donnadieu C."/>
            <person name="Desvignes T."/>
            <person name="Floi Bucao C."/>
            <person name="Jouanno E."/>
            <person name="Wen M."/>
            <person name="Mejri S."/>
            <person name="Dirks R."/>
            <person name="Jansen H."/>
            <person name="Henkel C."/>
            <person name="Chen W.J."/>
            <person name="Zahm M."/>
            <person name="Cabau C."/>
            <person name="Klopp C."/>
            <person name="Thompson A.W."/>
            <person name="Robinson-Rechavi M."/>
            <person name="Braasch I."/>
            <person name="Lecointre G."/>
            <person name="Bobe J."/>
            <person name="Postlethwait J.H."/>
            <person name="Berthelot C."/>
            <person name="Roest Crollius H."/>
            <person name="Guiguen Y."/>
        </authorList>
    </citation>
    <scope>NUCLEOTIDE SEQUENCE</scope>
    <source>
        <strain evidence="8">NC1722</strain>
    </source>
</reference>
<dbReference type="InterPro" id="IPR000175">
    <property type="entry name" value="Na/ntran_symport"/>
</dbReference>
<keyword evidence="4 7" id="KW-1133">Transmembrane helix</keyword>
<evidence type="ECO:0000313" key="8">
    <source>
        <dbReference type="EMBL" id="KAJ8385690.1"/>
    </source>
</evidence>
<dbReference type="GO" id="GO:0015816">
    <property type="term" value="P:glycine transport"/>
    <property type="evidence" value="ECO:0007669"/>
    <property type="project" value="TreeGrafter"/>
</dbReference>
<dbReference type="AlphaFoldDB" id="A0AAD7RKC6"/>
<evidence type="ECO:0000256" key="2">
    <source>
        <dbReference type="ARBA" id="ARBA00022448"/>
    </source>
</evidence>
<feature type="transmembrane region" description="Helical" evidence="7">
    <location>
        <begin position="211"/>
        <end position="232"/>
    </location>
</feature>
<evidence type="ECO:0000256" key="3">
    <source>
        <dbReference type="ARBA" id="ARBA00022692"/>
    </source>
</evidence>
<evidence type="ECO:0000256" key="4">
    <source>
        <dbReference type="ARBA" id="ARBA00022989"/>
    </source>
</evidence>
<dbReference type="InterPro" id="IPR037272">
    <property type="entry name" value="SNS_sf"/>
</dbReference>
<feature type="transmembrane region" description="Helical" evidence="7">
    <location>
        <begin position="168"/>
        <end position="190"/>
    </location>
</feature>